<keyword evidence="4" id="KW-0158">Chromosome</keyword>
<evidence type="ECO:0000256" key="2">
    <source>
        <dbReference type="ARBA" id="ARBA00004574"/>
    </source>
</evidence>
<feature type="compositionally biased region" description="Low complexity" evidence="9">
    <location>
        <begin position="232"/>
        <end position="249"/>
    </location>
</feature>
<evidence type="ECO:0000256" key="3">
    <source>
        <dbReference type="ARBA" id="ARBA00017411"/>
    </source>
</evidence>
<feature type="region of interest" description="Disordered" evidence="9">
    <location>
        <begin position="115"/>
        <end position="135"/>
    </location>
</feature>
<dbReference type="Gene3D" id="2.40.50.140">
    <property type="entry name" value="Nucleic acid-binding proteins"/>
    <property type="match status" value="1"/>
</dbReference>
<feature type="region of interest" description="Disordered" evidence="9">
    <location>
        <begin position="290"/>
        <end position="360"/>
    </location>
</feature>
<feature type="compositionally biased region" description="Basic residues" evidence="9">
    <location>
        <begin position="388"/>
        <end position="398"/>
    </location>
</feature>
<reference evidence="10 11" key="1">
    <citation type="submission" date="2024-01" db="EMBL/GenBank/DDBJ databases">
        <title>A draft genome for a cacao thread blight-causing isolate of Paramarasmius palmivorus.</title>
        <authorList>
            <person name="Baruah I.K."/>
            <person name="Bukari Y."/>
            <person name="Amoako-Attah I."/>
            <person name="Meinhardt L.W."/>
            <person name="Bailey B.A."/>
            <person name="Cohen S.P."/>
        </authorList>
    </citation>
    <scope>NUCLEOTIDE SEQUENCE [LARGE SCALE GENOMIC DNA]</scope>
    <source>
        <strain evidence="10 11">GH-12</strain>
    </source>
</reference>
<dbReference type="InterPro" id="IPR012340">
    <property type="entry name" value="NA-bd_OB-fold"/>
</dbReference>
<evidence type="ECO:0000256" key="1">
    <source>
        <dbReference type="ARBA" id="ARBA00004123"/>
    </source>
</evidence>
<dbReference type="Proteomes" id="UP001383192">
    <property type="component" value="Unassembled WGS sequence"/>
</dbReference>
<evidence type="ECO:0000313" key="11">
    <source>
        <dbReference type="Proteomes" id="UP001383192"/>
    </source>
</evidence>
<dbReference type="PANTHER" id="PTHR13989:SF33">
    <property type="entry name" value="CST COMPLEX SUBUNIT STN1"/>
    <property type="match status" value="1"/>
</dbReference>
<keyword evidence="6" id="KW-0238">DNA-binding</keyword>
<gene>
    <name evidence="10" type="ORF">VNI00_005852</name>
</gene>
<evidence type="ECO:0000256" key="6">
    <source>
        <dbReference type="ARBA" id="ARBA00023125"/>
    </source>
</evidence>
<feature type="region of interest" description="Disordered" evidence="9">
    <location>
        <begin position="384"/>
        <end position="427"/>
    </location>
</feature>
<evidence type="ECO:0000256" key="4">
    <source>
        <dbReference type="ARBA" id="ARBA00022454"/>
    </source>
</evidence>
<proteinExistence type="predicted"/>
<feature type="compositionally biased region" description="Low complexity" evidence="9">
    <location>
        <begin position="408"/>
        <end position="426"/>
    </location>
</feature>
<feature type="compositionally biased region" description="Basic residues" evidence="9">
    <location>
        <begin position="252"/>
        <end position="262"/>
    </location>
</feature>
<dbReference type="AlphaFoldDB" id="A0AAW0DD12"/>
<evidence type="ECO:0000256" key="5">
    <source>
        <dbReference type="ARBA" id="ARBA00022895"/>
    </source>
</evidence>
<feature type="compositionally biased region" description="Polar residues" evidence="9">
    <location>
        <begin position="347"/>
        <end position="359"/>
    </location>
</feature>
<dbReference type="EMBL" id="JAYKXP010000017">
    <property type="protein sequence ID" value="KAK7049251.1"/>
    <property type="molecule type" value="Genomic_DNA"/>
</dbReference>
<dbReference type="GO" id="GO:0000781">
    <property type="term" value="C:chromosome, telomeric region"/>
    <property type="evidence" value="ECO:0007669"/>
    <property type="project" value="UniProtKB-SubCell"/>
</dbReference>
<organism evidence="10 11">
    <name type="scientific">Paramarasmius palmivorus</name>
    <dbReference type="NCBI Taxonomy" id="297713"/>
    <lineage>
        <taxon>Eukaryota</taxon>
        <taxon>Fungi</taxon>
        <taxon>Dikarya</taxon>
        <taxon>Basidiomycota</taxon>
        <taxon>Agaricomycotina</taxon>
        <taxon>Agaricomycetes</taxon>
        <taxon>Agaricomycetidae</taxon>
        <taxon>Agaricales</taxon>
        <taxon>Marasmiineae</taxon>
        <taxon>Marasmiaceae</taxon>
        <taxon>Paramarasmius</taxon>
    </lineage>
</organism>
<dbReference type="GO" id="GO:0005634">
    <property type="term" value="C:nucleus"/>
    <property type="evidence" value="ECO:0007669"/>
    <property type="project" value="UniProtKB-SubCell"/>
</dbReference>
<evidence type="ECO:0000256" key="9">
    <source>
        <dbReference type="SAM" id="MobiDB-lite"/>
    </source>
</evidence>
<protein>
    <recommendedName>
        <fullName evidence="3">CST complex subunit STN1</fullName>
    </recommendedName>
    <alternativeName>
        <fullName evidence="8">Suppressor of cdc thirteen homolog</fullName>
    </alternativeName>
</protein>
<sequence>MSLTSIIEHTTSTSGSVFLTPRKRRKPSPEPPSEPVPTSADIFNWVLKPEATATCFIRDVLNLRQNAGEDFYWLKRVPCRNVKLVGLIVGVQILEKRIIYTVDDGTAVIDCQHRCANTPPSPTKPSQSKSKTKTDLQAKNQHLANGLAPLPKPLARIGDHVHVSGKVVQHFESRQIIATTIEKSSSSNDQPLHWKEVLELHNTYYSSSEPFIIPTPILIPPEPNQLVTQVNSSPVASATASPAKSVASSHQSPRKLRHPSKLRSRDLTGITFRIYVKHFMDNYHTMLTNPDTTDAEDSNSDSDCFATPTKPSRRPRLDDQTPRRRSAYDATNTPRPSRSGILDVDVSGTSGRGSDSTPQLRGFTLSFLRRVPELHDMARRVVKAETKRRARDAKKKTTVKGGSANTNTSRSIPSTSASASTSMPGSEVSTAARMKRLWRSTIVHLAKEGSIVLWEGPVYPLPTDDDSIFGGPWKSASQSLSRTANTTAISVFSTASERSSNDDDDEEVVLSDPEANEESYVSLSPQFFAIEVEKVIKSLAAGSKSTGKGPTKQRILAYFRRDDRWQQIGEWQVQEALNVLRNEGRAWDDRHGVWDLIL</sequence>
<comment type="subcellular location">
    <subcellularLocation>
        <location evidence="2">Chromosome</location>
        <location evidence="2">Telomere</location>
    </subcellularLocation>
    <subcellularLocation>
        <location evidence="1">Nucleus</location>
    </subcellularLocation>
</comment>
<name>A0AAW0DD12_9AGAR</name>
<evidence type="ECO:0000313" key="10">
    <source>
        <dbReference type="EMBL" id="KAK7049251.1"/>
    </source>
</evidence>
<feature type="compositionally biased region" description="Acidic residues" evidence="9">
    <location>
        <begin position="502"/>
        <end position="517"/>
    </location>
</feature>
<feature type="region of interest" description="Disordered" evidence="9">
    <location>
        <begin position="1"/>
        <end position="38"/>
    </location>
</feature>
<dbReference type="PANTHER" id="PTHR13989">
    <property type="entry name" value="REPLICATION PROTEIN A-RELATED"/>
    <property type="match status" value="1"/>
</dbReference>
<dbReference type="InterPro" id="IPR040260">
    <property type="entry name" value="RFA2-like"/>
</dbReference>
<feature type="region of interest" description="Disordered" evidence="9">
    <location>
        <begin position="229"/>
        <end position="263"/>
    </location>
</feature>
<keyword evidence="5" id="KW-0779">Telomere</keyword>
<feature type="compositionally biased region" description="Polar residues" evidence="9">
    <location>
        <begin position="1"/>
        <end position="17"/>
    </location>
</feature>
<comment type="caution">
    <text evidence="10">The sequence shown here is derived from an EMBL/GenBank/DDBJ whole genome shotgun (WGS) entry which is preliminary data.</text>
</comment>
<keyword evidence="11" id="KW-1185">Reference proteome</keyword>
<evidence type="ECO:0000256" key="7">
    <source>
        <dbReference type="ARBA" id="ARBA00023242"/>
    </source>
</evidence>
<dbReference type="SUPFAM" id="SSF50249">
    <property type="entry name" value="Nucleic acid-binding proteins"/>
    <property type="match status" value="1"/>
</dbReference>
<accession>A0AAW0DD12</accession>
<dbReference type="GO" id="GO:0003677">
    <property type="term" value="F:DNA binding"/>
    <property type="evidence" value="ECO:0007669"/>
    <property type="project" value="UniProtKB-KW"/>
</dbReference>
<evidence type="ECO:0000256" key="8">
    <source>
        <dbReference type="ARBA" id="ARBA00030039"/>
    </source>
</evidence>
<keyword evidence="7" id="KW-0539">Nucleus</keyword>
<feature type="region of interest" description="Disordered" evidence="9">
    <location>
        <begin position="494"/>
        <end position="517"/>
    </location>
</feature>